<dbReference type="EMBL" id="PDGH01000146">
    <property type="protein sequence ID" value="POB41755.1"/>
    <property type="molecule type" value="Genomic_DNA"/>
</dbReference>
<evidence type="ECO:0000313" key="3">
    <source>
        <dbReference type="Proteomes" id="UP000237466"/>
    </source>
</evidence>
<gene>
    <name evidence="2" type="primary">cpaB</name>
    <name evidence="2" type="ORF">CRN52_22450</name>
</gene>
<protein>
    <submittedName>
        <fullName evidence="2">Flp pilus assembly protein CpaB</fullName>
    </submittedName>
</protein>
<proteinExistence type="predicted"/>
<sequence>MSRWYMAVFAALSIALFLAGFVWLDTSQAQPPSQPLSTVEHKAKVLTTNRALAKGSFIERESLVWKEVSLAERESLGEVFLQPVFELDQIAGSVAVQFIPADSVLSPEMLLRPEQSDFLSALVKPGMRAISIELDPMAAGLGLLRPGNKVDVLLTSQSEIDQDANGTPIYNNMAVETVLQNIHLLAIGNQYSPHQKPEKSAKSYDPTSVTFEVSLQDAEKIVLASKLGELSLVLRGNNDQTEVANKPLKWAKDISGAYDLEQQPTQSVTVIRGNVKEGQ</sequence>
<dbReference type="NCBIfam" id="TIGR03177">
    <property type="entry name" value="pilus_cpaB"/>
    <property type="match status" value="1"/>
</dbReference>
<dbReference type="Proteomes" id="UP000237466">
    <property type="component" value="Unassembled WGS sequence"/>
</dbReference>
<dbReference type="RefSeq" id="WP_103201196.1">
    <property type="nucleotide sequence ID" value="NZ_CP051117.1"/>
</dbReference>
<dbReference type="InterPro" id="IPR031571">
    <property type="entry name" value="RcpC_dom"/>
</dbReference>
<comment type="caution">
    <text evidence="2">The sequence shown here is derived from an EMBL/GenBank/DDBJ whole genome shotgun (WGS) entry which is preliminary data.</text>
</comment>
<name>A0A2S3QV71_VIBVL</name>
<organism evidence="2 3">
    <name type="scientific">Vibrio vulnificus</name>
    <dbReference type="NCBI Taxonomy" id="672"/>
    <lineage>
        <taxon>Bacteria</taxon>
        <taxon>Pseudomonadati</taxon>
        <taxon>Pseudomonadota</taxon>
        <taxon>Gammaproteobacteria</taxon>
        <taxon>Vibrionales</taxon>
        <taxon>Vibrionaceae</taxon>
        <taxon>Vibrio</taxon>
    </lineage>
</organism>
<feature type="domain" description="SAF" evidence="1">
    <location>
        <begin position="43"/>
        <end position="111"/>
    </location>
</feature>
<dbReference type="InterPro" id="IPR017592">
    <property type="entry name" value="Pilus_assmbl_Flp-typ_CpaB"/>
</dbReference>
<evidence type="ECO:0000313" key="2">
    <source>
        <dbReference type="EMBL" id="POB41755.1"/>
    </source>
</evidence>
<dbReference type="Pfam" id="PF08666">
    <property type="entry name" value="SAF"/>
    <property type="match status" value="1"/>
</dbReference>
<reference evidence="2 3" key="1">
    <citation type="journal article" date="2018" name="Front. Microbiol.">
        <title>Phylogeny of Vibrio vulnificus from the Analysis of the Core-Genome: Implications for Intra-Species Taxonomy.</title>
        <authorList>
            <person name="Roig F.J."/>
            <person name="Gonzalez-Candelas F."/>
            <person name="Sanjuan E."/>
            <person name="Fouz B."/>
            <person name="Feil E.J."/>
            <person name="Llorens C."/>
            <person name="Baker-Austin C."/>
            <person name="Oliver J.D."/>
            <person name="Danin-Poleg Y."/>
            <person name="Gibas C.J."/>
            <person name="Kashi Y."/>
            <person name="Gulig P.A."/>
            <person name="Morrison S.S."/>
            <person name="Amaro C."/>
        </authorList>
    </citation>
    <scope>NUCLEOTIDE SEQUENCE [LARGE SCALE GENOMIC DNA]</scope>
    <source>
        <strain evidence="2 3">CECT4608</strain>
    </source>
</reference>
<dbReference type="CDD" id="cd11614">
    <property type="entry name" value="SAF_CpaB_FlgA_like"/>
    <property type="match status" value="1"/>
</dbReference>
<accession>A0A2S3QV71</accession>
<dbReference type="AlphaFoldDB" id="A0A2S3QV71"/>
<evidence type="ECO:0000259" key="1">
    <source>
        <dbReference type="SMART" id="SM00858"/>
    </source>
</evidence>
<dbReference type="InterPro" id="IPR013974">
    <property type="entry name" value="SAF"/>
</dbReference>
<dbReference type="SMART" id="SM00858">
    <property type="entry name" value="SAF"/>
    <property type="match status" value="1"/>
</dbReference>
<dbReference type="Pfam" id="PF16976">
    <property type="entry name" value="RcpC"/>
    <property type="match status" value="1"/>
</dbReference>